<dbReference type="AlphaFoldDB" id="A0A2T0ABG9"/>
<proteinExistence type="predicted"/>
<evidence type="ECO:0000313" key="1">
    <source>
        <dbReference type="EMBL" id="PRQ75336.1"/>
    </source>
</evidence>
<reference evidence="1 2" key="1">
    <citation type="journal article" date="2018" name="Elife">
        <title>Functional genomics of lipid metabolism in the oleaginous yeast Rhodosporidium toruloides.</title>
        <authorList>
            <person name="Coradetti S.T."/>
            <person name="Pinel D."/>
            <person name="Geiselman G."/>
            <person name="Ito M."/>
            <person name="Mondo S."/>
            <person name="Reilly M.C."/>
            <person name="Cheng Y.F."/>
            <person name="Bauer S."/>
            <person name="Grigoriev I."/>
            <person name="Gladden J.M."/>
            <person name="Simmons B.A."/>
            <person name="Brem R."/>
            <person name="Arkin A.P."/>
            <person name="Skerker J.M."/>
        </authorList>
    </citation>
    <scope>NUCLEOTIDE SEQUENCE [LARGE SCALE GENOMIC DNA]</scope>
    <source>
        <strain evidence="1 2">NBRC 0880</strain>
    </source>
</reference>
<protein>
    <submittedName>
        <fullName evidence="1">Uncharacterized protein</fullName>
    </submittedName>
</protein>
<evidence type="ECO:0000313" key="2">
    <source>
        <dbReference type="Proteomes" id="UP000239560"/>
    </source>
</evidence>
<gene>
    <name evidence="1" type="ORF">AAT19DRAFT_14358</name>
</gene>
<comment type="caution">
    <text evidence="1">The sequence shown here is derived from an EMBL/GenBank/DDBJ whole genome shotgun (WGS) entry which is preliminary data.</text>
</comment>
<dbReference type="EMBL" id="LCTV02000005">
    <property type="protein sequence ID" value="PRQ75336.1"/>
    <property type="molecule type" value="Genomic_DNA"/>
</dbReference>
<name>A0A2T0ABG9_RHOTO</name>
<accession>A0A2T0ABG9</accession>
<dbReference type="Proteomes" id="UP000239560">
    <property type="component" value="Unassembled WGS sequence"/>
</dbReference>
<organism evidence="1 2">
    <name type="scientific">Rhodotorula toruloides</name>
    <name type="common">Yeast</name>
    <name type="synonym">Rhodosporidium toruloides</name>
    <dbReference type="NCBI Taxonomy" id="5286"/>
    <lineage>
        <taxon>Eukaryota</taxon>
        <taxon>Fungi</taxon>
        <taxon>Dikarya</taxon>
        <taxon>Basidiomycota</taxon>
        <taxon>Pucciniomycotina</taxon>
        <taxon>Microbotryomycetes</taxon>
        <taxon>Sporidiobolales</taxon>
        <taxon>Sporidiobolaceae</taxon>
        <taxon>Rhodotorula</taxon>
    </lineage>
</organism>
<sequence>MQRRFALMWWAGRGRGERAQACCERRTATGGSARPRCSVQESSLASCVYSAHPVPPSRLLCPHEM</sequence>